<dbReference type="GO" id="GO:0006261">
    <property type="term" value="P:DNA-templated DNA replication"/>
    <property type="evidence" value="ECO:0007669"/>
    <property type="project" value="TreeGrafter"/>
</dbReference>
<evidence type="ECO:0000256" key="6">
    <source>
        <dbReference type="ARBA" id="ARBA00022840"/>
    </source>
</evidence>
<name>A0A518BSE4_9BACT</name>
<evidence type="ECO:0000256" key="7">
    <source>
        <dbReference type="SAM" id="MobiDB-lite"/>
    </source>
</evidence>
<evidence type="ECO:0000313" key="10">
    <source>
        <dbReference type="Proteomes" id="UP000316921"/>
    </source>
</evidence>
<dbReference type="CDD" id="cd18139">
    <property type="entry name" value="HLD_clamp_RarA"/>
    <property type="match status" value="1"/>
</dbReference>
<comment type="function">
    <text evidence="1">DNA-dependent ATPase that plays important roles in cellular responses to stalled DNA replication processes.</text>
</comment>
<dbReference type="SUPFAM" id="SSF48019">
    <property type="entry name" value="post-AAA+ oligomerization domain-like"/>
    <property type="match status" value="1"/>
</dbReference>
<evidence type="ECO:0000313" key="9">
    <source>
        <dbReference type="EMBL" id="QDU69893.1"/>
    </source>
</evidence>
<protein>
    <recommendedName>
        <fullName evidence="3">Replication-associated recombination protein A</fullName>
    </recommendedName>
</protein>
<reference evidence="9 10" key="1">
    <citation type="submission" date="2019-02" db="EMBL/GenBank/DDBJ databases">
        <title>Deep-cultivation of Planctomycetes and their phenomic and genomic characterization uncovers novel biology.</title>
        <authorList>
            <person name="Wiegand S."/>
            <person name="Jogler M."/>
            <person name="Boedeker C."/>
            <person name="Pinto D."/>
            <person name="Vollmers J."/>
            <person name="Rivas-Marin E."/>
            <person name="Kohn T."/>
            <person name="Peeters S.H."/>
            <person name="Heuer A."/>
            <person name="Rast P."/>
            <person name="Oberbeckmann S."/>
            <person name="Bunk B."/>
            <person name="Jeske O."/>
            <person name="Meyerdierks A."/>
            <person name="Storesund J.E."/>
            <person name="Kallscheuer N."/>
            <person name="Luecker S."/>
            <person name="Lage O.M."/>
            <person name="Pohl T."/>
            <person name="Merkel B.J."/>
            <person name="Hornburger P."/>
            <person name="Mueller R.-W."/>
            <person name="Bruemmer F."/>
            <person name="Labrenz M."/>
            <person name="Spormann A.M."/>
            <person name="Op den Camp H."/>
            <person name="Overmann J."/>
            <person name="Amann R."/>
            <person name="Jetten M.S.M."/>
            <person name="Mascher T."/>
            <person name="Medema M.H."/>
            <person name="Devos D.P."/>
            <person name="Kaster A.-K."/>
            <person name="Ovreas L."/>
            <person name="Rohde M."/>
            <person name="Galperin M.Y."/>
            <person name="Jogler C."/>
        </authorList>
    </citation>
    <scope>NUCLEOTIDE SEQUENCE [LARGE SCALE GENOMIC DNA]</scope>
    <source>
        <strain evidence="9 10">Pla133</strain>
    </source>
</reference>
<dbReference type="FunFam" id="1.20.272.10:FF:000001">
    <property type="entry name" value="Putative AAA family ATPase"/>
    <property type="match status" value="1"/>
</dbReference>
<evidence type="ECO:0000259" key="8">
    <source>
        <dbReference type="SMART" id="SM00382"/>
    </source>
</evidence>
<evidence type="ECO:0000256" key="3">
    <source>
        <dbReference type="ARBA" id="ARBA00020776"/>
    </source>
</evidence>
<dbReference type="SUPFAM" id="SSF52540">
    <property type="entry name" value="P-loop containing nucleoside triphosphate hydrolases"/>
    <property type="match status" value="1"/>
</dbReference>
<dbReference type="InterPro" id="IPR003959">
    <property type="entry name" value="ATPase_AAA_core"/>
</dbReference>
<dbReference type="PANTHER" id="PTHR13779:SF7">
    <property type="entry name" value="ATPASE WRNIP1"/>
    <property type="match status" value="1"/>
</dbReference>
<dbReference type="GO" id="GO:0005524">
    <property type="term" value="F:ATP binding"/>
    <property type="evidence" value="ECO:0007669"/>
    <property type="project" value="UniProtKB-KW"/>
</dbReference>
<gene>
    <name evidence="9" type="primary">rarA</name>
    <name evidence="9" type="ORF">Pla133_50160</name>
</gene>
<dbReference type="GO" id="GO:0008047">
    <property type="term" value="F:enzyme activator activity"/>
    <property type="evidence" value="ECO:0007669"/>
    <property type="project" value="TreeGrafter"/>
</dbReference>
<dbReference type="RefSeq" id="WP_145070224.1">
    <property type="nucleotide sequence ID" value="NZ_CP036287.1"/>
</dbReference>
<comment type="similarity">
    <text evidence="2">Belongs to the AAA ATPase family. RarA/MGS1/WRNIP1 subfamily.</text>
</comment>
<dbReference type="Gene3D" id="1.10.3710.10">
    <property type="entry name" value="DNA polymerase III clamp loader subunits, C-terminal domain"/>
    <property type="match status" value="1"/>
</dbReference>
<sequence length="439" mass="47871">MAGLFEDDEPAGPDALAPAPADAPLAERMRPRCLAEVTGQGHLLEEGGVLRTMLEGGLEQSLILWGPPGVGKTTLARLVAAASEHRFQPFSAVLSGIADIKRVMKEAEERRRRKGSRTLLFVDEIHRFNKAQQDAFLPYVENGDILLVGATTENPSFEVNSALLSRARVLVLEPLTVADIVGLLRRAIDDPERGLAGQLVAVDRALEELARAADGDARRALTLLETCALLAGRGGELTPKVLARAIQRKQVAYDKSGEQHYDIVSALHKSIRNSDEDATLYWLARMLEGGEDRDFLMRRLTRIAVEDVGLADPRALEQCIAAWETWRRLGSPEGELAIAQAAVVLARAPKSNALYKGLAAAIEDVRTTVNQPVPLHLCNAPTGLMKALGYGEGYRYAHDDPAAREEMVCLPPGLVGRRYLEPPDRDPPLTERASDRPDS</sequence>
<dbReference type="AlphaFoldDB" id="A0A518BSE4"/>
<dbReference type="Pfam" id="PF12002">
    <property type="entry name" value="MgsA_C"/>
    <property type="match status" value="1"/>
</dbReference>
<dbReference type="Gene3D" id="1.20.272.10">
    <property type="match status" value="1"/>
</dbReference>
<dbReference type="InterPro" id="IPR051314">
    <property type="entry name" value="AAA_ATPase_RarA/MGS1/WRNIP1"/>
</dbReference>
<dbReference type="Pfam" id="PF00004">
    <property type="entry name" value="AAA"/>
    <property type="match status" value="1"/>
</dbReference>
<proteinExistence type="inferred from homology"/>
<keyword evidence="4" id="KW-0235">DNA replication</keyword>
<dbReference type="GO" id="GO:0000731">
    <property type="term" value="P:DNA synthesis involved in DNA repair"/>
    <property type="evidence" value="ECO:0007669"/>
    <property type="project" value="TreeGrafter"/>
</dbReference>
<dbReference type="EMBL" id="CP036287">
    <property type="protein sequence ID" value="QDU69893.1"/>
    <property type="molecule type" value="Genomic_DNA"/>
</dbReference>
<dbReference type="FunFam" id="3.40.50.300:FF:000137">
    <property type="entry name" value="Replication-associated recombination protein A"/>
    <property type="match status" value="1"/>
</dbReference>
<evidence type="ECO:0000256" key="1">
    <source>
        <dbReference type="ARBA" id="ARBA00002393"/>
    </source>
</evidence>
<feature type="compositionally biased region" description="Acidic residues" evidence="7">
    <location>
        <begin position="1"/>
        <end position="11"/>
    </location>
</feature>
<keyword evidence="6" id="KW-0067">ATP-binding</keyword>
<dbReference type="InterPro" id="IPR003593">
    <property type="entry name" value="AAA+_ATPase"/>
</dbReference>
<dbReference type="Proteomes" id="UP000316921">
    <property type="component" value="Chromosome"/>
</dbReference>
<evidence type="ECO:0000256" key="5">
    <source>
        <dbReference type="ARBA" id="ARBA00022741"/>
    </source>
</evidence>
<dbReference type="GO" id="GO:0017116">
    <property type="term" value="F:single-stranded DNA helicase activity"/>
    <property type="evidence" value="ECO:0007669"/>
    <property type="project" value="TreeGrafter"/>
</dbReference>
<evidence type="ECO:0000256" key="2">
    <source>
        <dbReference type="ARBA" id="ARBA00008959"/>
    </source>
</evidence>
<dbReference type="KEGG" id="pbap:Pla133_50160"/>
<dbReference type="InterPro" id="IPR021886">
    <property type="entry name" value="MgsA_C"/>
</dbReference>
<dbReference type="GO" id="GO:0016887">
    <property type="term" value="F:ATP hydrolysis activity"/>
    <property type="evidence" value="ECO:0007669"/>
    <property type="project" value="InterPro"/>
</dbReference>
<feature type="region of interest" description="Disordered" evidence="7">
    <location>
        <begin position="1"/>
        <end position="20"/>
    </location>
</feature>
<feature type="domain" description="AAA+ ATPase" evidence="8">
    <location>
        <begin position="58"/>
        <end position="175"/>
    </location>
</feature>
<accession>A0A518BSE4</accession>
<dbReference type="CDD" id="cd00009">
    <property type="entry name" value="AAA"/>
    <property type="match status" value="1"/>
</dbReference>
<organism evidence="9 10">
    <name type="scientific">Engelhardtia mirabilis</name>
    <dbReference type="NCBI Taxonomy" id="2528011"/>
    <lineage>
        <taxon>Bacteria</taxon>
        <taxon>Pseudomonadati</taxon>
        <taxon>Planctomycetota</taxon>
        <taxon>Planctomycetia</taxon>
        <taxon>Planctomycetia incertae sedis</taxon>
        <taxon>Engelhardtia</taxon>
    </lineage>
</organism>
<dbReference type="InterPro" id="IPR027417">
    <property type="entry name" value="P-loop_NTPase"/>
</dbReference>
<keyword evidence="10" id="KW-1185">Reference proteome</keyword>
<dbReference type="SMART" id="SM00382">
    <property type="entry name" value="AAA"/>
    <property type="match status" value="1"/>
</dbReference>
<dbReference type="InterPro" id="IPR032423">
    <property type="entry name" value="AAA_assoc_2"/>
</dbReference>
<evidence type="ECO:0000256" key="4">
    <source>
        <dbReference type="ARBA" id="ARBA00022705"/>
    </source>
</evidence>
<dbReference type="GO" id="GO:0003677">
    <property type="term" value="F:DNA binding"/>
    <property type="evidence" value="ECO:0007669"/>
    <property type="project" value="InterPro"/>
</dbReference>
<keyword evidence="5" id="KW-0547">Nucleotide-binding</keyword>
<dbReference type="InterPro" id="IPR008921">
    <property type="entry name" value="DNA_pol3_clamp-load_cplx_C"/>
</dbReference>
<dbReference type="Gene3D" id="1.10.8.60">
    <property type="match status" value="1"/>
</dbReference>
<dbReference type="Pfam" id="PF16193">
    <property type="entry name" value="AAA_assoc_2"/>
    <property type="match status" value="1"/>
</dbReference>
<dbReference type="PANTHER" id="PTHR13779">
    <property type="entry name" value="WERNER HELICASE-INTERACTING PROTEIN 1 FAMILY MEMBER"/>
    <property type="match status" value="1"/>
</dbReference>
<dbReference type="Gene3D" id="3.40.50.300">
    <property type="entry name" value="P-loop containing nucleotide triphosphate hydrolases"/>
    <property type="match status" value="1"/>
</dbReference>
<feature type="region of interest" description="Disordered" evidence="7">
    <location>
        <begin position="418"/>
        <end position="439"/>
    </location>
</feature>